<evidence type="ECO:0000313" key="5">
    <source>
        <dbReference type="EMBL" id="ONN40439.1"/>
    </source>
</evidence>
<dbReference type="GO" id="GO:0000272">
    <property type="term" value="P:polysaccharide catabolic process"/>
    <property type="evidence" value="ECO:0007669"/>
    <property type="project" value="UniProtKB-KW"/>
</dbReference>
<evidence type="ECO:0000313" key="6">
    <source>
        <dbReference type="Proteomes" id="UP000189299"/>
    </source>
</evidence>
<comment type="caution">
    <text evidence="5">The sequence shown here is derived from an EMBL/GenBank/DDBJ whole genome shotgun (WGS) entry which is preliminary data.</text>
</comment>
<dbReference type="SMART" id="SM00656">
    <property type="entry name" value="Amb_all"/>
    <property type="match status" value="1"/>
</dbReference>
<feature type="signal peptide" evidence="3">
    <location>
        <begin position="1"/>
        <end position="21"/>
    </location>
</feature>
<protein>
    <submittedName>
        <fullName evidence="5">Pectate lyase</fullName>
    </submittedName>
</protein>
<keyword evidence="2" id="KW-0624">Polysaccharide degradation</keyword>
<feature type="domain" description="Pectate lyase" evidence="4">
    <location>
        <begin position="42"/>
        <end position="296"/>
    </location>
</feature>
<gene>
    <name evidence="5" type="ORF">BTN92_15030</name>
</gene>
<evidence type="ECO:0000256" key="2">
    <source>
        <dbReference type="RuleBase" id="RU361173"/>
    </source>
</evidence>
<keyword evidence="1 2" id="KW-0456">Lyase</keyword>
<dbReference type="InterPro" id="IPR011050">
    <property type="entry name" value="Pectin_lyase_fold/virulence"/>
</dbReference>
<dbReference type="OrthoDB" id="148600at2"/>
<dbReference type="InterPro" id="IPR002022">
    <property type="entry name" value="Pec_lyase"/>
</dbReference>
<comment type="similarity">
    <text evidence="2">Belongs to the polysaccharide lyase 1 family.</text>
</comment>
<evidence type="ECO:0000256" key="1">
    <source>
        <dbReference type="ARBA" id="ARBA00023239"/>
    </source>
</evidence>
<dbReference type="PANTHER" id="PTHR31683:SF18">
    <property type="entry name" value="PECTATE LYASE 21-RELATED"/>
    <property type="match status" value="1"/>
</dbReference>
<accession>A0A1V2UAY1</accession>
<proteinExistence type="inferred from homology"/>
<dbReference type="PANTHER" id="PTHR31683">
    <property type="entry name" value="PECTATE LYASE 18-RELATED"/>
    <property type="match status" value="1"/>
</dbReference>
<keyword evidence="2" id="KW-0964">Secreted</keyword>
<evidence type="ECO:0000259" key="4">
    <source>
        <dbReference type="SMART" id="SM00656"/>
    </source>
</evidence>
<dbReference type="Proteomes" id="UP000189299">
    <property type="component" value="Unassembled WGS sequence"/>
</dbReference>
<dbReference type="Pfam" id="PF00544">
    <property type="entry name" value="Pectate_lyase_4"/>
    <property type="match status" value="1"/>
</dbReference>
<dbReference type="InterPro" id="IPR012334">
    <property type="entry name" value="Pectin_lyas_fold"/>
</dbReference>
<organism evidence="5 6">
    <name type="scientific">Enterococcus mundtii</name>
    <dbReference type="NCBI Taxonomy" id="53346"/>
    <lineage>
        <taxon>Bacteria</taxon>
        <taxon>Bacillati</taxon>
        <taxon>Bacillota</taxon>
        <taxon>Bacilli</taxon>
        <taxon>Lactobacillales</taxon>
        <taxon>Enterococcaceae</taxon>
        <taxon>Enterococcus</taxon>
    </lineage>
</organism>
<dbReference type="GO" id="GO:0005576">
    <property type="term" value="C:extracellular region"/>
    <property type="evidence" value="ECO:0007669"/>
    <property type="project" value="UniProtKB-SubCell"/>
</dbReference>
<evidence type="ECO:0000256" key="3">
    <source>
        <dbReference type="SAM" id="SignalP"/>
    </source>
</evidence>
<dbReference type="Gene3D" id="2.160.20.10">
    <property type="entry name" value="Single-stranded right-handed beta-helix, Pectin lyase-like"/>
    <property type="match status" value="1"/>
</dbReference>
<dbReference type="EMBL" id="MSTR01000021">
    <property type="protein sequence ID" value="ONN40439.1"/>
    <property type="molecule type" value="Genomic_DNA"/>
</dbReference>
<dbReference type="InterPro" id="IPR045032">
    <property type="entry name" value="PEL"/>
</dbReference>
<comment type="subcellular location">
    <subcellularLocation>
        <location evidence="2">Secreted</location>
    </subcellularLocation>
</comment>
<feature type="chain" id="PRO_5012821533" evidence="3">
    <location>
        <begin position="22"/>
        <end position="369"/>
    </location>
</feature>
<keyword evidence="3" id="KW-0732">Signal</keyword>
<keyword evidence="2" id="KW-0119">Carbohydrate metabolism</keyword>
<sequence length="369" mass="40774">MRKLIILCLLFFCGIASSAEAAEIPTNSFGFAGYSSGTVGGQDGRQIFVDTAHDFREAVRGNQPATIYVKSKIDLTDLFVSSPGVIVDVGSNKSIIGTSPHAEITGGGLRIRGQEQVIIRNLKLTNALSFDEGEYPDGSGGIQTNVQSRLNPGDFTEIDAITIENSQYIWIDHNYFSDEPWIATEVPTGSNRHDGLIDIKRGSNWITISNNIFTNHNKTILVGHSDSNGAQDMDKLKVTFAYNWFKGTEQRNPRVRFGEVHVLNNLYTDISSYGIGVGVSAQVIAEENTFINTRRSWGHPDGPPSPMGYLLNKNNLLINSSYDQDQTGKYQEVPSYGINWNPSDYYWLPSIPVNEVEIYAKANAGQYTE</sequence>
<reference evidence="5 6" key="1">
    <citation type="submission" date="2016-12" db="EMBL/GenBank/DDBJ databases">
        <authorList>
            <person name="Song W.-J."/>
            <person name="Kurnit D.M."/>
        </authorList>
    </citation>
    <scope>NUCLEOTIDE SEQUENCE [LARGE SCALE GENOMIC DNA]</scope>
    <source>
        <strain evidence="5 6">CGB1038-1_S1</strain>
    </source>
</reference>
<dbReference type="RefSeq" id="WP_077152086.1">
    <property type="nucleotide sequence ID" value="NZ_CABMMO010000021.1"/>
</dbReference>
<dbReference type="AlphaFoldDB" id="A0A1V2UAY1"/>
<dbReference type="SUPFAM" id="SSF51126">
    <property type="entry name" value="Pectin lyase-like"/>
    <property type="match status" value="1"/>
</dbReference>
<dbReference type="GO" id="GO:0030570">
    <property type="term" value="F:pectate lyase activity"/>
    <property type="evidence" value="ECO:0007669"/>
    <property type="project" value="InterPro"/>
</dbReference>
<name>A0A1V2UAY1_ENTMU</name>